<dbReference type="InterPro" id="IPR036942">
    <property type="entry name" value="Beta-barrel_TonB_sf"/>
</dbReference>
<comment type="subcellular location">
    <subcellularLocation>
        <location evidence="1">Cell outer membrane</location>
        <topology evidence="1">Multi-pass membrane protein</topology>
    </subcellularLocation>
</comment>
<evidence type="ECO:0000256" key="3">
    <source>
        <dbReference type="ARBA" id="ARBA00022452"/>
    </source>
</evidence>
<dbReference type="Pfam" id="PF13620">
    <property type="entry name" value="CarboxypepD_reg"/>
    <property type="match status" value="1"/>
</dbReference>
<dbReference type="KEGG" id="pfer:IRI77_08055"/>
<feature type="signal peptide" evidence="7">
    <location>
        <begin position="1"/>
        <end position="20"/>
    </location>
</feature>
<dbReference type="InterPro" id="IPR039426">
    <property type="entry name" value="TonB-dep_rcpt-like"/>
</dbReference>
<dbReference type="InterPro" id="IPR008969">
    <property type="entry name" value="CarboxyPept-like_regulatory"/>
</dbReference>
<keyword evidence="10" id="KW-1185">Reference proteome</keyword>
<name>A0A7S7NUC4_PALFE</name>
<dbReference type="InterPro" id="IPR057601">
    <property type="entry name" value="Oar-like_b-barrel"/>
</dbReference>
<evidence type="ECO:0000256" key="7">
    <source>
        <dbReference type="SAM" id="SignalP"/>
    </source>
</evidence>
<keyword evidence="6" id="KW-0998">Cell outer membrane</keyword>
<accession>A0A7S7NUC4</accession>
<dbReference type="GO" id="GO:0015344">
    <property type="term" value="F:siderophore uptake transmembrane transporter activity"/>
    <property type="evidence" value="ECO:0007669"/>
    <property type="project" value="TreeGrafter"/>
</dbReference>
<feature type="chain" id="PRO_5032968963" evidence="7">
    <location>
        <begin position="21"/>
        <end position="1145"/>
    </location>
</feature>
<organism evidence="9 10">
    <name type="scientific">Paludibaculum fermentans</name>
    <dbReference type="NCBI Taxonomy" id="1473598"/>
    <lineage>
        <taxon>Bacteria</taxon>
        <taxon>Pseudomonadati</taxon>
        <taxon>Acidobacteriota</taxon>
        <taxon>Terriglobia</taxon>
        <taxon>Bryobacterales</taxon>
        <taxon>Bryobacteraceae</taxon>
        <taxon>Paludibaculum</taxon>
    </lineage>
</organism>
<dbReference type="SUPFAM" id="SSF49464">
    <property type="entry name" value="Carboxypeptidase regulatory domain-like"/>
    <property type="match status" value="1"/>
</dbReference>
<dbReference type="EMBL" id="CP063849">
    <property type="protein sequence ID" value="QOY89895.1"/>
    <property type="molecule type" value="Genomic_DNA"/>
</dbReference>
<keyword evidence="3" id="KW-1134">Transmembrane beta strand</keyword>
<protein>
    <submittedName>
        <fullName evidence="9">TonB-dependent receptor</fullName>
    </submittedName>
</protein>
<keyword evidence="4" id="KW-0812">Transmembrane</keyword>
<feature type="domain" description="TonB-dependent transporter Oar-like beta-barrel" evidence="8">
    <location>
        <begin position="241"/>
        <end position="1138"/>
    </location>
</feature>
<reference evidence="9 10" key="1">
    <citation type="submission" date="2020-10" db="EMBL/GenBank/DDBJ databases">
        <title>Complete genome sequence of Paludibaculum fermentans P105T, a facultatively anaerobic acidobacterium capable of dissimilatory Fe(III) reduction.</title>
        <authorList>
            <person name="Dedysh S.N."/>
            <person name="Beletsky A.V."/>
            <person name="Kulichevskaya I.S."/>
            <person name="Mardanov A.V."/>
            <person name="Ravin N.V."/>
        </authorList>
    </citation>
    <scope>NUCLEOTIDE SEQUENCE [LARGE SCALE GENOMIC DNA]</scope>
    <source>
        <strain evidence="9 10">P105</strain>
    </source>
</reference>
<evidence type="ECO:0000256" key="6">
    <source>
        <dbReference type="ARBA" id="ARBA00023237"/>
    </source>
</evidence>
<dbReference type="Gene3D" id="2.40.170.20">
    <property type="entry name" value="TonB-dependent receptor, beta-barrel domain"/>
    <property type="match status" value="1"/>
</dbReference>
<evidence type="ECO:0000259" key="8">
    <source>
        <dbReference type="Pfam" id="PF25183"/>
    </source>
</evidence>
<dbReference type="PANTHER" id="PTHR30069:SF46">
    <property type="entry name" value="OAR PROTEIN"/>
    <property type="match status" value="1"/>
</dbReference>
<sequence>MRLLSYFVLALLLCGETLSAQSFQGSLRGRLTDESGAAVPDAKVTLRDEATGITRSSLTSSAGEYTFPSLNPATYTVVAQAPGFKTMEKLGVVVATQSAVTVDLTLPLGQVSESVNVTEEVPLIETANASTGQVIDRQKLEDLPNLGRNPFMMSKLSQNVVQVGNPKFNRMQDQSGSSQISIAGGPVRGNNYLLDGISITDSTNRAVIIPSLEAVQEVKVQANTYDAEMGRTGGGTFNTFLKSGSNRMHGSAFGYLRETEWLANNFFSNRAGQPRIDQPFRNYGGSIGGPIRIPKVYDGRNKTFFWISGEAYRQTEAAGTALAVPTARELAGDFSQSKAQAGGLQLMYDPLTSRTENGAIVRDVFAGNIIPANRVSKAGTSLAAYYPAATRTAAFYGDNNFDATVGAYNRADQTTWKVDHEVTRWWRASASYLHYGSREPGNAWFPNIASPNQGVLYRKVDATQLNSTLTPTPTIVVALRYGFNRFPNFSAPTSFGMDMTKLGFPTSLLSQLPVQAFPSVTMSDLVSYGGGGVSQNVFHSRTFAASLSKFAGRHSWKFGFDYRVLNHDGSPTVTPGSYSFSDVFTRATPTRTTLGTGSSLSALLLGYPASASATLSTNVYNYVRYYAGFVQDDFRVNSKLTLNLGLRYELETGIGDRNNNFVVGFNPDKTNPLQSTVTGLTLKGVVMYAGVNGNPTRSGDPNKNKFSPRIGVAYSLNSKTTLRGGYGMFWAPIPFSLQDPIGYTQSTPYVASIDNNATPSGTLDNPFPTGLLKPVGNSAGEMAGIGQGISAYDLKARSTLVQQYSFDIQRQLAGGVALALGYVGSKSTHLVQGTGSININQLASQYLSLGSTLNQSVANPMAGNGGQFAVASTTITRSQFLRPFPEFTSVSLQNSDASRALYHSFFVRGQKRFATGMSFVATYTWSLNQDSAFSGAGNVYSGQAGTAQNNYDLDAEYGLSTSHTPHRLSTAVTYELPFGKGKQFLTNSRILDYAVGGWSLNVVGTIQSGYPLAITQVNNNAVIGTSVQRPNATGLSPVTPGALTDRLDNYISTAAFSQAAQFTFGNVSRTIGMRGPGQINWDVSMFKTFQVTELFKAQFRAEALNFTNTPLFYGPNTQFGNVAFGRITSQANFSRMVQLGVRFLF</sequence>
<dbReference type="GO" id="GO:0044718">
    <property type="term" value="P:siderophore transmembrane transport"/>
    <property type="evidence" value="ECO:0007669"/>
    <property type="project" value="TreeGrafter"/>
</dbReference>
<proteinExistence type="predicted"/>
<evidence type="ECO:0000256" key="1">
    <source>
        <dbReference type="ARBA" id="ARBA00004571"/>
    </source>
</evidence>
<gene>
    <name evidence="9" type="ORF">IRI77_08055</name>
</gene>
<keyword evidence="2" id="KW-0813">Transport</keyword>
<evidence type="ECO:0000256" key="5">
    <source>
        <dbReference type="ARBA" id="ARBA00023136"/>
    </source>
</evidence>
<evidence type="ECO:0000256" key="4">
    <source>
        <dbReference type="ARBA" id="ARBA00022692"/>
    </source>
</evidence>
<evidence type="ECO:0000256" key="2">
    <source>
        <dbReference type="ARBA" id="ARBA00022448"/>
    </source>
</evidence>
<keyword evidence="9" id="KW-0675">Receptor</keyword>
<dbReference type="AlphaFoldDB" id="A0A7S7NUC4"/>
<evidence type="ECO:0000313" key="10">
    <source>
        <dbReference type="Proteomes" id="UP000593892"/>
    </source>
</evidence>
<dbReference type="PANTHER" id="PTHR30069">
    <property type="entry name" value="TONB-DEPENDENT OUTER MEMBRANE RECEPTOR"/>
    <property type="match status" value="1"/>
</dbReference>
<dbReference type="Proteomes" id="UP000593892">
    <property type="component" value="Chromosome"/>
</dbReference>
<dbReference type="Gene3D" id="2.60.40.1120">
    <property type="entry name" value="Carboxypeptidase-like, regulatory domain"/>
    <property type="match status" value="1"/>
</dbReference>
<dbReference type="Pfam" id="PF25183">
    <property type="entry name" value="OMP_b-brl_4"/>
    <property type="match status" value="1"/>
</dbReference>
<evidence type="ECO:0000313" key="9">
    <source>
        <dbReference type="EMBL" id="QOY89895.1"/>
    </source>
</evidence>
<dbReference type="SUPFAM" id="SSF56935">
    <property type="entry name" value="Porins"/>
    <property type="match status" value="1"/>
</dbReference>
<dbReference type="GO" id="GO:0009279">
    <property type="term" value="C:cell outer membrane"/>
    <property type="evidence" value="ECO:0007669"/>
    <property type="project" value="UniProtKB-SubCell"/>
</dbReference>
<dbReference type="RefSeq" id="WP_194451558.1">
    <property type="nucleotide sequence ID" value="NZ_CP063849.1"/>
</dbReference>
<keyword evidence="5" id="KW-0472">Membrane</keyword>
<keyword evidence="7" id="KW-0732">Signal</keyword>